<evidence type="ECO:0000313" key="5">
    <source>
        <dbReference type="EMBL" id="MBV6545960.1"/>
    </source>
</evidence>
<evidence type="ECO:0000259" key="3">
    <source>
        <dbReference type="Pfam" id="PF25583"/>
    </source>
</evidence>
<protein>
    <submittedName>
        <fullName evidence="5">WYL domain-containing protein</fullName>
    </submittedName>
</protein>
<evidence type="ECO:0000313" key="7">
    <source>
        <dbReference type="Proteomes" id="UP001196379"/>
    </source>
</evidence>
<proteinExistence type="predicted"/>
<dbReference type="RefSeq" id="WP_157394900.1">
    <property type="nucleotide sequence ID" value="NZ_JABULY010000002.1"/>
</dbReference>
<gene>
    <name evidence="4" type="ORF">HT657_04965</name>
    <name evidence="5" type="ORF">HT672_01375</name>
</gene>
<dbReference type="EMBL" id="JABULY010000002">
    <property type="protein sequence ID" value="MBV6531492.1"/>
    <property type="molecule type" value="Genomic_DNA"/>
</dbReference>
<dbReference type="Pfam" id="PF13280">
    <property type="entry name" value="WYL"/>
    <property type="match status" value="1"/>
</dbReference>
<accession>A0A949T2V7</accession>
<reference evidence="5 7" key="1">
    <citation type="journal article" date="2021" name="Mol. Ecol.">
        <title>Polar bear-adapted Ursidibacter maritimus are remarkably conserved after generations in captivity.</title>
        <authorList>
            <person name="Espinosa-Gongora C."/>
            <person name="Hansen M.J."/>
            <person name="Bertelsen M.F."/>
            <person name="Bojesen A.M."/>
        </authorList>
    </citation>
    <scope>NUCLEOTIDE SEQUENCE</scope>
    <source>
        <strain evidence="5">Pb43105x</strain>
        <strain evidence="4 7">Pb43106</strain>
    </source>
</reference>
<dbReference type="InterPro" id="IPR026881">
    <property type="entry name" value="WYL_dom"/>
</dbReference>
<evidence type="ECO:0000313" key="6">
    <source>
        <dbReference type="Proteomes" id="UP000732858"/>
    </source>
</evidence>
<evidence type="ECO:0000259" key="1">
    <source>
        <dbReference type="Pfam" id="PF08279"/>
    </source>
</evidence>
<dbReference type="Pfam" id="PF08279">
    <property type="entry name" value="HTH_11"/>
    <property type="match status" value="1"/>
</dbReference>
<dbReference type="Proteomes" id="UP001196379">
    <property type="component" value="Unassembled WGS sequence"/>
</dbReference>
<dbReference type="PANTHER" id="PTHR34580">
    <property type="match status" value="1"/>
</dbReference>
<dbReference type="Proteomes" id="UP000732858">
    <property type="component" value="Unassembled WGS sequence"/>
</dbReference>
<dbReference type="OrthoDB" id="6521217at2"/>
<dbReference type="PROSITE" id="PS52050">
    <property type="entry name" value="WYL"/>
    <property type="match status" value="1"/>
</dbReference>
<organism evidence="5 6">
    <name type="scientific">Ursidibacter maritimus</name>
    <dbReference type="NCBI Taxonomy" id="1331689"/>
    <lineage>
        <taxon>Bacteria</taxon>
        <taxon>Pseudomonadati</taxon>
        <taxon>Pseudomonadota</taxon>
        <taxon>Gammaproteobacteria</taxon>
        <taxon>Pasteurellales</taxon>
        <taxon>Pasteurellaceae</taxon>
        <taxon>Ursidibacter</taxon>
    </lineage>
</organism>
<dbReference type="Pfam" id="PF25583">
    <property type="entry name" value="WCX"/>
    <property type="match status" value="1"/>
</dbReference>
<comment type="caution">
    <text evidence="5">The sequence shown here is derived from an EMBL/GenBank/DDBJ whole genome shotgun (WGS) entry which is preliminary data.</text>
</comment>
<feature type="domain" description="WYL" evidence="2">
    <location>
        <begin position="121"/>
        <end position="184"/>
    </location>
</feature>
<dbReference type="InterPro" id="IPR036388">
    <property type="entry name" value="WH-like_DNA-bd_sf"/>
</dbReference>
<evidence type="ECO:0000259" key="2">
    <source>
        <dbReference type="Pfam" id="PF13280"/>
    </source>
</evidence>
<name>A0A949T2V7_9PAST</name>
<feature type="domain" description="Helix-turn-helix type 11" evidence="1">
    <location>
        <begin position="10"/>
        <end position="45"/>
    </location>
</feature>
<dbReference type="InterPro" id="IPR057727">
    <property type="entry name" value="WCX_dom"/>
</dbReference>
<evidence type="ECO:0000313" key="4">
    <source>
        <dbReference type="EMBL" id="MBV6531492.1"/>
    </source>
</evidence>
<dbReference type="InterPro" id="IPR051534">
    <property type="entry name" value="CBASS_pafABC_assoc_protein"/>
</dbReference>
<keyword evidence="7" id="KW-1185">Reference proteome</keyword>
<dbReference type="AlphaFoldDB" id="A0A949T2V7"/>
<dbReference type="InterPro" id="IPR013196">
    <property type="entry name" value="HTH_11"/>
</dbReference>
<dbReference type="EMBL" id="JABUMC010000002">
    <property type="protein sequence ID" value="MBV6545960.1"/>
    <property type="molecule type" value="Genomic_DNA"/>
</dbReference>
<sequence length="296" mass="34733">MKKNNLLAQRLAFILSQLNTQERIDINELAGEFDCSIRTIQRDINERLSFLEWKEQGPRYYQIDRSKLGVFNQSEIERFASFASIADLFPKIDRQFFQEKLVDSIRIKGFEYEDISGLEKAFDQIHSAIEKHQFIHFDYIKSGQIDGKFYQIAPYALINKNGIWYVLGTDQDKQKTFCFKQISKLKVLDQTFEPNQQFIEEIKQNDSISHGNQIAEVVVKVNKIAAPYFLRRNLLPNQQLLHRLDDGGLLLSCKNINEMEIVPLVQYWIPHLTIVSPDRLQHKMIENIQQYLTSNN</sequence>
<feature type="domain" description="WCX" evidence="3">
    <location>
        <begin position="216"/>
        <end position="291"/>
    </location>
</feature>
<dbReference type="Gene3D" id="1.10.10.10">
    <property type="entry name" value="Winged helix-like DNA-binding domain superfamily/Winged helix DNA-binding domain"/>
    <property type="match status" value="1"/>
</dbReference>
<dbReference type="PANTHER" id="PTHR34580:SF1">
    <property type="entry name" value="PROTEIN PAFC"/>
    <property type="match status" value="1"/>
</dbReference>
<dbReference type="GeneID" id="65547998"/>